<comment type="pathway">
    <text evidence="3">Pyrimidine metabolism; UMP biosynthesis via de novo pathway; orotate from (S)-dihydroorotate (quinone route): step 1/1.</text>
</comment>
<keyword evidence="9" id="KW-0472">Membrane</keyword>
<evidence type="ECO:0000256" key="3">
    <source>
        <dbReference type="ARBA" id="ARBA00005161"/>
    </source>
</evidence>
<dbReference type="HAMAP" id="MF_00225">
    <property type="entry name" value="DHO_dh_type2"/>
    <property type="match status" value="1"/>
</dbReference>
<evidence type="ECO:0000256" key="7">
    <source>
        <dbReference type="ARBA" id="ARBA00022643"/>
    </source>
</evidence>
<keyword evidence="8" id="KW-0560">Oxidoreductase</keyword>
<dbReference type="EMBL" id="LAZR01000170">
    <property type="protein sequence ID" value="KKN84569.1"/>
    <property type="molecule type" value="Genomic_DNA"/>
</dbReference>
<dbReference type="InterPro" id="IPR005720">
    <property type="entry name" value="Dihydroorotate_DH_cat"/>
</dbReference>
<comment type="cofactor">
    <cofactor evidence="1">
        <name>FMN</name>
        <dbReference type="ChEBI" id="CHEBI:58210"/>
    </cofactor>
</comment>
<dbReference type="SUPFAM" id="SSF51395">
    <property type="entry name" value="FMN-linked oxidoreductases"/>
    <property type="match status" value="1"/>
</dbReference>
<dbReference type="InterPro" id="IPR005719">
    <property type="entry name" value="Dihydroorotate_DH_2"/>
</dbReference>
<dbReference type="AlphaFoldDB" id="A0A0F9TZ36"/>
<evidence type="ECO:0000256" key="2">
    <source>
        <dbReference type="ARBA" id="ARBA00004370"/>
    </source>
</evidence>
<dbReference type="GO" id="GO:0006207">
    <property type="term" value="P:'de novo' pyrimidine nucleobase biosynthetic process"/>
    <property type="evidence" value="ECO:0007669"/>
    <property type="project" value="InterPro"/>
</dbReference>
<dbReference type="InterPro" id="IPR001295">
    <property type="entry name" value="Dihydroorotate_DH_CS"/>
</dbReference>
<keyword evidence="6" id="KW-0285">Flavoprotein</keyword>
<dbReference type="Pfam" id="PF01180">
    <property type="entry name" value="DHO_dh"/>
    <property type="match status" value="1"/>
</dbReference>
<dbReference type="PANTHER" id="PTHR48109:SF4">
    <property type="entry name" value="DIHYDROOROTATE DEHYDROGENASE (QUINONE), MITOCHONDRIAL"/>
    <property type="match status" value="1"/>
</dbReference>
<dbReference type="GO" id="GO:0044205">
    <property type="term" value="P:'de novo' UMP biosynthetic process"/>
    <property type="evidence" value="ECO:0007669"/>
    <property type="project" value="UniProtKB-UniPathway"/>
</dbReference>
<evidence type="ECO:0000256" key="6">
    <source>
        <dbReference type="ARBA" id="ARBA00022630"/>
    </source>
</evidence>
<protein>
    <recommendedName>
        <fullName evidence="5">dihydroorotate dehydrogenase (quinone)</fullName>
        <ecNumber evidence="5">1.3.5.2</ecNumber>
    </recommendedName>
</protein>
<proteinExistence type="inferred from homology"/>
<gene>
    <name evidence="12" type="ORF">LCGC14_0288350</name>
</gene>
<comment type="caution">
    <text evidence="12">The sequence shown here is derived from an EMBL/GenBank/DDBJ whole genome shotgun (WGS) entry which is preliminary data.</text>
</comment>
<keyword evidence="7" id="KW-0288">FMN</keyword>
<dbReference type="GO" id="GO:0005737">
    <property type="term" value="C:cytoplasm"/>
    <property type="evidence" value="ECO:0007669"/>
    <property type="project" value="InterPro"/>
</dbReference>
<dbReference type="GO" id="GO:0016020">
    <property type="term" value="C:membrane"/>
    <property type="evidence" value="ECO:0007669"/>
    <property type="project" value="UniProtKB-SubCell"/>
</dbReference>
<dbReference type="CDD" id="cd04738">
    <property type="entry name" value="DHOD_2_like"/>
    <property type="match status" value="1"/>
</dbReference>
<dbReference type="PROSITE" id="PS00912">
    <property type="entry name" value="DHODEHASE_2"/>
    <property type="match status" value="1"/>
</dbReference>
<feature type="domain" description="Dihydroorotate dehydrogenase catalytic" evidence="11">
    <location>
        <begin position="44"/>
        <end position="338"/>
    </location>
</feature>
<evidence type="ECO:0000256" key="9">
    <source>
        <dbReference type="ARBA" id="ARBA00023136"/>
    </source>
</evidence>
<dbReference type="PANTHER" id="PTHR48109">
    <property type="entry name" value="DIHYDROOROTATE DEHYDROGENASE (QUINONE), MITOCHONDRIAL-RELATED"/>
    <property type="match status" value="1"/>
</dbReference>
<dbReference type="UniPathway" id="UPA00070">
    <property type="reaction ID" value="UER00946"/>
</dbReference>
<reference evidence="12" key="1">
    <citation type="journal article" date="2015" name="Nature">
        <title>Complex archaea that bridge the gap between prokaryotes and eukaryotes.</title>
        <authorList>
            <person name="Spang A."/>
            <person name="Saw J.H."/>
            <person name="Jorgensen S.L."/>
            <person name="Zaremba-Niedzwiedzka K."/>
            <person name="Martijn J."/>
            <person name="Lind A.E."/>
            <person name="van Eijk R."/>
            <person name="Schleper C."/>
            <person name="Guy L."/>
            <person name="Ettema T.J."/>
        </authorList>
    </citation>
    <scope>NUCLEOTIDE SEQUENCE</scope>
</reference>
<dbReference type="GO" id="GO:0106430">
    <property type="term" value="F:dihydroorotate dehydrogenase (quinone) activity"/>
    <property type="evidence" value="ECO:0007669"/>
    <property type="project" value="UniProtKB-EC"/>
</dbReference>
<dbReference type="NCBIfam" id="TIGR01036">
    <property type="entry name" value="pyrD_sub2"/>
    <property type="match status" value="1"/>
</dbReference>
<evidence type="ECO:0000256" key="4">
    <source>
        <dbReference type="ARBA" id="ARBA00005359"/>
    </source>
</evidence>
<evidence type="ECO:0000256" key="8">
    <source>
        <dbReference type="ARBA" id="ARBA00023002"/>
    </source>
</evidence>
<dbReference type="InterPro" id="IPR050074">
    <property type="entry name" value="DHO_dehydrogenase"/>
</dbReference>
<comment type="similarity">
    <text evidence="4">Belongs to the dihydroorotate dehydrogenase family. Type 2 subfamily.</text>
</comment>
<comment type="subcellular location">
    <subcellularLocation>
        <location evidence="2">Membrane</location>
    </subcellularLocation>
</comment>
<accession>A0A0F9TZ36</accession>
<dbReference type="NCBIfam" id="NF003645">
    <property type="entry name" value="PRK05286.1-2"/>
    <property type="match status" value="1"/>
</dbReference>
<organism evidence="12">
    <name type="scientific">marine sediment metagenome</name>
    <dbReference type="NCBI Taxonomy" id="412755"/>
    <lineage>
        <taxon>unclassified sequences</taxon>
        <taxon>metagenomes</taxon>
        <taxon>ecological metagenomes</taxon>
    </lineage>
</organism>
<name>A0A0F9TZ36_9ZZZZ</name>
<evidence type="ECO:0000313" key="12">
    <source>
        <dbReference type="EMBL" id="KKN84569.1"/>
    </source>
</evidence>
<comment type="catalytic activity">
    <reaction evidence="10">
        <text>(S)-dihydroorotate + a quinone = orotate + a quinol</text>
        <dbReference type="Rhea" id="RHEA:30187"/>
        <dbReference type="ChEBI" id="CHEBI:24646"/>
        <dbReference type="ChEBI" id="CHEBI:30839"/>
        <dbReference type="ChEBI" id="CHEBI:30864"/>
        <dbReference type="ChEBI" id="CHEBI:132124"/>
        <dbReference type="EC" id="1.3.5.2"/>
    </reaction>
</comment>
<evidence type="ECO:0000256" key="10">
    <source>
        <dbReference type="ARBA" id="ARBA00048639"/>
    </source>
</evidence>
<dbReference type="PROSITE" id="PS00911">
    <property type="entry name" value="DHODEHASE_1"/>
    <property type="match status" value="1"/>
</dbReference>
<dbReference type="NCBIfam" id="NF003652">
    <property type="entry name" value="PRK05286.2-5"/>
    <property type="match status" value="1"/>
</dbReference>
<evidence type="ECO:0000256" key="5">
    <source>
        <dbReference type="ARBA" id="ARBA00012791"/>
    </source>
</evidence>
<sequence>MKRLYRLARPALFRLDPERAHALSIAALKRGLMPRVNTPVDNRLRTIVAGIAFPNPLGLAAGYDKNAEVPDAALRLGFGFVEVGTVTPQPQEGNPKPRIFRLQKAHAVINRLGFNNDGHAEAFERLEARIRKAGIVGVNIGANKDSKDRVADYVEGVNRFEAVASYLAVNISSPNTPGLRAFQTGSDLDRLLKAVVAARDGYAALSGGPAKPLFLKLAPDLASDQIDEIVTAVRKRRIDGLIVSNTTLSRAGVIGQPHALEAGGLSGRPLMDRSTYVLAQFRQALGPNFPLIGVGGVENARTALRKIEAGANLVQLYTGLVYGGPELPTRILKEMVRYLDRAGLDHISQLRSSRTDEILAEPPPSD</sequence>
<evidence type="ECO:0000259" key="11">
    <source>
        <dbReference type="Pfam" id="PF01180"/>
    </source>
</evidence>
<evidence type="ECO:0000256" key="1">
    <source>
        <dbReference type="ARBA" id="ARBA00001917"/>
    </source>
</evidence>
<dbReference type="EC" id="1.3.5.2" evidence="5"/>
<dbReference type="Gene3D" id="3.20.20.70">
    <property type="entry name" value="Aldolase class I"/>
    <property type="match status" value="1"/>
</dbReference>
<dbReference type="InterPro" id="IPR013785">
    <property type="entry name" value="Aldolase_TIM"/>
</dbReference>